<dbReference type="AlphaFoldDB" id="C7PZ37"/>
<dbReference type="STRING" id="479433.Caci_0657"/>
<evidence type="ECO:0000256" key="1">
    <source>
        <dbReference type="SAM" id="MobiDB-lite"/>
    </source>
</evidence>
<dbReference type="Proteomes" id="UP000000851">
    <property type="component" value="Chromosome"/>
</dbReference>
<proteinExistence type="predicted"/>
<organism evidence="3 4">
    <name type="scientific">Catenulispora acidiphila (strain DSM 44928 / JCM 14897 / NBRC 102108 / NRRL B-24433 / ID139908)</name>
    <dbReference type="NCBI Taxonomy" id="479433"/>
    <lineage>
        <taxon>Bacteria</taxon>
        <taxon>Bacillati</taxon>
        <taxon>Actinomycetota</taxon>
        <taxon>Actinomycetes</taxon>
        <taxon>Catenulisporales</taxon>
        <taxon>Catenulisporaceae</taxon>
        <taxon>Catenulispora</taxon>
    </lineage>
</organism>
<keyword evidence="2" id="KW-1133">Transmembrane helix</keyword>
<dbReference type="HOGENOM" id="CLU_1988617_0_0_11"/>
<feature type="region of interest" description="Disordered" evidence="1">
    <location>
        <begin position="95"/>
        <end position="125"/>
    </location>
</feature>
<evidence type="ECO:0000313" key="4">
    <source>
        <dbReference type="Proteomes" id="UP000000851"/>
    </source>
</evidence>
<sequence>MGSLLTGVPIGLRLPAGLGGDAAPYVPSAPVQIGTSGQHRGVGEAGSWQALLVMFAVVLILGTAVLMFAVRQRTRVLRRRRVRRMGEAAALMAAMAEGDSHHPHPARATAHHTRHTGPPSPERVT</sequence>
<dbReference type="InParanoid" id="C7PZ37"/>
<feature type="transmembrane region" description="Helical" evidence="2">
    <location>
        <begin position="48"/>
        <end position="70"/>
    </location>
</feature>
<accession>C7PZ37</accession>
<dbReference type="KEGG" id="cai:Caci_0657"/>
<dbReference type="EMBL" id="CP001700">
    <property type="protein sequence ID" value="ACU69593.1"/>
    <property type="molecule type" value="Genomic_DNA"/>
</dbReference>
<name>C7PZ37_CATAD</name>
<protein>
    <submittedName>
        <fullName evidence="3">Uncharacterized protein</fullName>
    </submittedName>
</protein>
<dbReference type="RefSeq" id="WP_012784888.1">
    <property type="nucleotide sequence ID" value="NC_013131.1"/>
</dbReference>
<reference evidence="3 4" key="1">
    <citation type="journal article" date="2009" name="Stand. Genomic Sci.">
        <title>Complete genome sequence of Catenulispora acidiphila type strain (ID 139908).</title>
        <authorList>
            <person name="Copeland A."/>
            <person name="Lapidus A."/>
            <person name="Glavina Del Rio T."/>
            <person name="Nolan M."/>
            <person name="Lucas S."/>
            <person name="Chen F."/>
            <person name="Tice H."/>
            <person name="Cheng J.F."/>
            <person name="Bruce D."/>
            <person name="Goodwin L."/>
            <person name="Pitluck S."/>
            <person name="Mikhailova N."/>
            <person name="Pati A."/>
            <person name="Ivanova N."/>
            <person name="Mavromatis K."/>
            <person name="Chen A."/>
            <person name="Palaniappan K."/>
            <person name="Chain P."/>
            <person name="Land M."/>
            <person name="Hauser L."/>
            <person name="Chang Y.J."/>
            <person name="Jeffries C.D."/>
            <person name="Chertkov O."/>
            <person name="Brettin T."/>
            <person name="Detter J.C."/>
            <person name="Han C."/>
            <person name="Ali Z."/>
            <person name="Tindall B.J."/>
            <person name="Goker M."/>
            <person name="Bristow J."/>
            <person name="Eisen J.A."/>
            <person name="Markowitz V."/>
            <person name="Hugenholtz P."/>
            <person name="Kyrpides N.C."/>
            <person name="Klenk H.P."/>
        </authorList>
    </citation>
    <scope>NUCLEOTIDE SEQUENCE [LARGE SCALE GENOMIC DNA]</scope>
    <source>
        <strain evidence="4">DSM 44928 / JCM 14897 / NBRC 102108 / NRRL B-24433 / ID139908</strain>
    </source>
</reference>
<keyword evidence="2" id="KW-0812">Transmembrane</keyword>
<feature type="compositionally biased region" description="Basic residues" evidence="1">
    <location>
        <begin position="103"/>
        <end position="115"/>
    </location>
</feature>
<gene>
    <name evidence="3" type="ordered locus">Caci_0657</name>
</gene>
<evidence type="ECO:0000313" key="3">
    <source>
        <dbReference type="EMBL" id="ACU69593.1"/>
    </source>
</evidence>
<keyword evidence="2" id="KW-0472">Membrane</keyword>
<keyword evidence="4" id="KW-1185">Reference proteome</keyword>
<evidence type="ECO:0000256" key="2">
    <source>
        <dbReference type="SAM" id="Phobius"/>
    </source>
</evidence>